<name>A0A7W7RHE9_9ACTN</name>
<organism evidence="2 3">
    <name type="scientific">Lipingzhangella halophila</name>
    <dbReference type="NCBI Taxonomy" id="1783352"/>
    <lineage>
        <taxon>Bacteria</taxon>
        <taxon>Bacillati</taxon>
        <taxon>Actinomycetota</taxon>
        <taxon>Actinomycetes</taxon>
        <taxon>Streptosporangiales</taxon>
        <taxon>Nocardiopsidaceae</taxon>
        <taxon>Lipingzhangella</taxon>
    </lineage>
</organism>
<reference evidence="2 3" key="1">
    <citation type="submission" date="2020-08" db="EMBL/GenBank/DDBJ databases">
        <title>Sequencing the genomes of 1000 actinobacteria strains.</title>
        <authorList>
            <person name="Klenk H.-P."/>
        </authorList>
    </citation>
    <scope>NUCLEOTIDE SEQUENCE [LARGE SCALE GENOMIC DNA]</scope>
    <source>
        <strain evidence="2 3">DSM 102030</strain>
    </source>
</reference>
<gene>
    <name evidence="2" type="ORF">F4561_002775</name>
</gene>
<keyword evidence="3" id="KW-1185">Reference proteome</keyword>
<dbReference type="PROSITE" id="PS50056">
    <property type="entry name" value="TYR_PHOSPHATASE_2"/>
    <property type="match status" value="1"/>
</dbReference>
<sequence>MTPNSNALHTQDDMWHNEDPRYDRAAGAWLGAAWAACLVGAEPPVITELAHPAGHSGGAALLSQLIDTALRDVRTPGTIAASAPAAGERAWAQALRDTIATGTVPARDAAVPESSPLATAWQAVLGTPIPRLDPARRVFPCSHLAEAAHSAHAAGGDEAAMYAGALAGARWGASAVPLQAHRRLADIVDPGPILRRAVVLARGSAPSIWPEQEHHYEDRTDPSIARPFRAQHPHDHGLTLANLSHMRADQHTEAVVSLCRIGTADTPARVPPRDRVEVWLIDTDGANPNLHFVIDEAARMVAALRGEGKRVLLHCAAGQSRTPAVAAHYAALACGTDAVQALRTIIPALGGHLDTPELSRTVAALNGVGLADPARELFPQGVPPRRHQATRG</sequence>
<evidence type="ECO:0000313" key="3">
    <source>
        <dbReference type="Proteomes" id="UP000523007"/>
    </source>
</evidence>
<evidence type="ECO:0000259" key="1">
    <source>
        <dbReference type="PROSITE" id="PS50056"/>
    </source>
</evidence>
<dbReference type="RefSeq" id="WP_246437197.1">
    <property type="nucleotide sequence ID" value="NZ_JACHJT010000001.1"/>
</dbReference>
<protein>
    <recommendedName>
        <fullName evidence="1">Tyrosine specific protein phosphatases domain-containing protein</fullName>
    </recommendedName>
</protein>
<accession>A0A7W7RHE9</accession>
<evidence type="ECO:0000313" key="2">
    <source>
        <dbReference type="EMBL" id="MBB4931955.1"/>
    </source>
</evidence>
<dbReference type="Gene3D" id="3.90.190.10">
    <property type="entry name" value="Protein tyrosine phosphatase superfamily"/>
    <property type="match status" value="1"/>
</dbReference>
<dbReference type="PROSITE" id="PS00383">
    <property type="entry name" value="TYR_PHOSPHATASE_1"/>
    <property type="match status" value="1"/>
</dbReference>
<dbReference type="InterPro" id="IPR029021">
    <property type="entry name" value="Prot-tyrosine_phosphatase-like"/>
</dbReference>
<comment type="caution">
    <text evidence="2">The sequence shown here is derived from an EMBL/GenBank/DDBJ whole genome shotgun (WGS) entry which is preliminary data.</text>
</comment>
<feature type="domain" description="Tyrosine specific protein phosphatases" evidence="1">
    <location>
        <begin position="295"/>
        <end position="360"/>
    </location>
</feature>
<dbReference type="AlphaFoldDB" id="A0A7W7RHE9"/>
<dbReference type="InterPro" id="IPR000387">
    <property type="entry name" value="Tyr_Pase_dom"/>
</dbReference>
<dbReference type="InterPro" id="IPR016130">
    <property type="entry name" value="Tyr_Pase_AS"/>
</dbReference>
<dbReference type="SUPFAM" id="SSF52799">
    <property type="entry name" value="(Phosphotyrosine protein) phosphatases II"/>
    <property type="match status" value="1"/>
</dbReference>
<proteinExistence type="predicted"/>
<dbReference type="Proteomes" id="UP000523007">
    <property type="component" value="Unassembled WGS sequence"/>
</dbReference>
<dbReference type="EMBL" id="JACHJT010000001">
    <property type="protein sequence ID" value="MBB4931955.1"/>
    <property type="molecule type" value="Genomic_DNA"/>
</dbReference>